<gene>
    <name evidence="2" type="ORF">NC661_08080</name>
</gene>
<proteinExistence type="predicted"/>
<keyword evidence="1" id="KW-1133">Transmembrane helix</keyword>
<feature type="transmembrane region" description="Helical" evidence="1">
    <location>
        <begin position="14"/>
        <end position="36"/>
    </location>
</feature>
<sequence>MMEFLYFPEDKTKYIPAVISLVIFAIGAVVTMYLIYKASKKEEKEIEARFNKHETITENADKNNNHQ</sequence>
<organism evidence="2 3">
    <name type="scientific">Aquibacillus koreensis</name>
    <dbReference type="NCBI Taxonomy" id="279446"/>
    <lineage>
        <taxon>Bacteria</taxon>
        <taxon>Bacillati</taxon>
        <taxon>Bacillota</taxon>
        <taxon>Bacilli</taxon>
        <taxon>Bacillales</taxon>
        <taxon>Bacillaceae</taxon>
        <taxon>Aquibacillus</taxon>
    </lineage>
</organism>
<evidence type="ECO:0000313" key="2">
    <source>
        <dbReference type="EMBL" id="MDC3420321.1"/>
    </source>
</evidence>
<name>A0A9X3WL80_9BACI</name>
<keyword evidence="3" id="KW-1185">Reference proteome</keyword>
<dbReference type="AlphaFoldDB" id="A0A9X3WL80"/>
<keyword evidence="1" id="KW-0812">Transmembrane</keyword>
<dbReference type="EMBL" id="JAMQJZ010000005">
    <property type="protein sequence ID" value="MDC3420321.1"/>
    <property type="molecule type" value="Genomic_DNA"/>
</dbReference>
<evidence type="ECO:0000313" key="3">
    <source>
        <dbReference type="Proteomes" id="UP001145072"/>
    </source>
</evidence>
<accession>A0A9X3WL80</accession>
<dbReference type="Proteomes" id="UP001145072">
    <property type="component" value="Unassembled WGS sequence"/>
</dbReference>
<evidence type="ECO:0000256" key="1">
    <source>
        <dbReference type="SAM" id="Phobius"/>
    </source>
</evidence>
<keyword evidence="1" id="KW-0472">Membrane</keyword>
<protein>
    <submittedName>
        <fullName evidence="2">Uncharacterized protein</fullName>
    </submittedName>
</protein>
<reference evidence="2" key="1">
    <citation type="submission" date="2022-06" db="EMBL/GenBank/DDBJ databases">
        <title>Aquibacillus sp. a new bacterium isolated from soil saline samples.</title>
        <authorList>
            <person name="Galisteo C."/>
            <person name="De La Haba R."/>
            <person name="Sanchez-Porro C."/>
            <person name="Ventosa A."/>
        </authorList>
    </citation>
    <scope>NUCLEOTIDE SEQUENCE</scope>
    <source>
        <strain evidence="2">JCM 12387</strain>
    </source>
</reference>
<dbReference type="RefSeq" id="WP_259868906.1">
    <property type="nucleotide sequence ID" value="NZ_JAMQJZ010000005.1"/>
</dbReference>
<comment type="caution">
    <text evidence="2">The sequence shown here is derived from an EMBL/GenBank/DDBJ whole genome shotgun (WGS) entry which is preliminary data.</text>
</comment>